<evidence type="ECO:0000256" key="1">
    <source>
        <dbReference type="ARBA" id="ARBA00000085"/>
    </source>
</evidence>
<dbReference type="SMART" id="SM00387">
    <property type="entry name" value="HATPase_c"/>
    <property type="match status" value="1"/>
</dbReference>
<dbReference type="Pfam" id="PF02518">
    <property type="entry name" value="HATPase_c"/>
    <property type="match status" value="1"/>
</dbReference>
<evidence type="ECO:0000256" key="5">
    <source>
        <dbReference type="ARBA" id="ARBA00022679"/>
    </source>
</evidence>
<dbReference type="Proteomes" id="UP000029628">
    <property type="component" value="Unassembled WGS sequence"/>
</dbReference>
<dbReference type="InterPro" id="IPR035965">
    <property type="entry name" value="PAS-like_dom_sf"/>
</dbReference>
<dbReference type="InterPro" id="IPR004358">
    <property type="entry name" value="Sig_transdc_His_kin-like_C"/>
</dbReference>
<dbReference type="SMART" id="SM00388">
    <property type="entry name" value="HisKA"/>
    <property type="match status" value="1"/>
</dbReference>
<dbReference type="CDD" id="cd00075">
    <property type="entry name" value="HATPase"/>
    <property type="match status" value="1"/>
</dbReference>
<keyword evidence="12" id="KW-1185">Reference proteome</keyword>
<dbReference type="GO" id="GO:0016036">
    <property type="term" value="P:cellular response to phosphate starvation"/>
    <property type="evidence" value="ECO:0007669"/>
    <property type="project" value="TreeGrafter"/>
</dbReference>
<keyword evidence="9" id="KW-0812">Transmembrane</keyword>
<dbReference type="InterPro" id="IPR003661">
    <property type="entry name" value="HisK_dim/P_dom"/>
</dbReference>
<dbReference type="Gene3D" id="3.30.565.10">
    <property type="entry name" value="Histidine kinase-like ATPase, C-terminal domain"/>
    <property type="match status" value="1"/>
</dbReference>
<dbReference type="AlphaFoldDB" id="A0A096ALA5"/>
<evidence type="ECO:0000256" key="7">
    <source>
        <dbReference type="ARBA" id="ARBA00023012"/>
    </source>
</evidence>
<evidence type="ECO:0000313" key="11">
    <source>
        <dbReference type="EMBL" id="KGF47426.1"/>
    </source>
</evidence>
<organism evidence="11 12">
    <name type="scientific">Veillonella montpellierensis DNF00314</name>
    <dbReference type="NCBI Taxonomy" id="1401067"/>
    <lineage>
        <taxon>Bacteria</taxon>
        <taxon>Bacillati</taxon>
        <taxon>Bacillota</taxon>
        <taxon>Negativicutes</taxon>
        <taxon>Veillonellales</taxon>
        <taxon>Veillonellaceae</taxon>
        <taxon>Veillonella</taxon>
    </lineage>
</organism>
<accession>A0A096ALA5</accession>
<dbReference type="GO" id="GO:0005886">
    <property type="term" value="C:plasma membrane"/>
    <property type="evidence" value="ECO:0007669"/>
    <property type="project" value="TreeGrafter"/>
</dbReference>
<dbReference type="PANTHER" id="PTHR45453">
    <property type="entry name" value="PHOSPHATE REGULON SENSOR PROTEIN PHOR"/>
    <property type="match status" value="1"/>
</dbReference>
<dbReference type="SUPFAM" id="SSF55785">
    <property type="entry name" value="PYP-like sensor domain (PAS domain)"/>
    <property type="match status" value="1"/>
</dbReference>
<dbReference type="InterPro" id="IPR003594">
    <property type="entry name" value="HATPase_dom"/>
</dbReference>
<evidence type="ECO:0000256" key="4">
    <source>
        <dbReference type="ARBA" id="ARBA00022553"/>
    </source>
</evidence>
<dbReference type="PROSITE" id="PS51257">
    <property type="entry name" value="PROKAR_LIPOPROTEIN"/>
    <property type="match status" value="1"/>
</dbReference>
<keyword evidence="4" id="KW-0597">Phosphoprotein</keyword>
<protein>
    <recommendedName>
        <fullName evidence="3">histidine kinase</fullName>
        <ecNumber evidence="3">2.7.13.3</ecNumber>
    </recommendedName>
</protein>
<evidence type="ECO:0000313" key="12">
    <source>
        <dbReference type="Proteomes" id="UP000029628"/>
    </source>
</evidence>
<evidence type="ECO:0000256" key="6">
    <source>
        <dbReference type="ARBA" id="ARBA00022777"/>
    </source>
</evidence>
<comment type="catalytic activity">
    <reaction evidence="1">
        <text>ATP + protein L-histidine = ADP + protein N-phospho-L-histidine.</text>
        <dbReference type="EC" id="2.7.13.3"/>
    </reaction>
</comment>
<comment type="subcellular location">
    <subcellularLocation>
        <location evidence="2">Membrane</location>
    </subcellularLocation>
</comment>
<evidence type="ECO:0000256" key="3">
    <source>
        <dbReference type="ARBA" id="ARBA00012438"/>
    </source>
</evidence>
<dbReference type="FunFam" id="3.30.565.10:FF:000006">
    <property type="entry name" value="Sensor histidine kinase WalK"/>
    <property type="match status" value="1"/>
</dbReference>
<dbReference type="NCBIfam" id="TIGR00229">
    <property type="entry name" value="sensory_box"/>
    <property type="match status" value="1"/>
</dbReference>
<dbReference type="eggNOG" id="COG5002">
    <property type="taxonomic scope" value="Bacteria"/>
</dbReference>
<feature type="domain" description="Histidine kinase" evidence="10">
    <location>
        <begin position="338"/>
        <end position="552"/>
    </location>
</feature>
<dbReference type="Gene3D" id="1.10.287.130">
    <property type="match status" value="1"/>
</dbReference>
<evidence type="ECO:0000256" key="2">
    <source>
        <dbReference type="ARBA" id="ARBA00004370"/>
    </source>
</evidence>
<evidence type="ECO:0000256" key="9">
    <source>
        <dbReference type="SAM" id="Phobius"/>
    </source>
</evidence>
<dbReference type="FunFam" id="1.10.287.130:FF:000001">
    <property type="entry name" value="Two-component sensor histidine kinase"/>
    <property type="match status" value="1"/>
</dbReference>
<dbReference type="SUPFAM" id="SSF55874">
    <property type="entry name" value="ATPase domain of HSP90 chaperone/DNA topoisomerase II/histidine kinase"/>
    <property type="match status" value="1"/>
</dbReference>
<dbReference type="PRINTS" id="PR00344">
    <property type="entry name" value="BCTRLSENSOR"/>
</dbReference>
<evidence type="ECO:0000259" key="10">
    <source>
        <dbReference type="PROSITE" id="PS50109"/>
    </source>
</evidence>
<dbReference type="InterPro" id="IPR036097">
    <property type="entry name" value="HisK_dim/P_sf"/>
</dbReference>
<keyword evidence="5" id="KW-0808">Transferase</keyword>
<dbReference type="EMBL" id="JRNT01000009">
    <property type="protein sequence ID" value="KGF47426.1"/>
    <property type="molecule type" value="Genomic_DNA"/>
</dbReference>
<dbReference type="GO" id="GO:0000155">
    <property type="term" value="F:phosphorelay sensor kinase activity"/>
    <property type="evidence" value="ECO:0007669"/>
    <property type="project" value="InterPro"/>
</dbReference>
<name>A0A096ALA5_9FIRM</name>
<dbReference type="PROSITE" id="PS50109">
    <property type="entry name" value="HIS_KIN"/>
    <property type="match status" value="1"/>
</dbReference>
<feature type="transmembrane region" description="Helical" evidence="9">
    <location>
        <begin position="142"/>
        <end position="167"/>
    </location>
</feature>
<dbReference type="SUPFAM" id="SSF47384">
    <property type="entry name" value="Homodimeric domain of signal transducing histidine kinase"/>
    <property type="match status" value="1"/>
</dbReference>
<dbReference type="InterPro" id="IPR005467">
    <property type="entry name" value="His_kinase_dom"/>
</dbReference>
<dbReference type="Gene3D" id="3.30.450.20">
    <property type="entry name" value="PAS domain"/>
    <property type="match status" value="1"/>
</dbReference>
<dbReference type="GO" id="GO:0004721">
    <property type="term" value="F:phosphoprotein phosphatase activity"/>
    <property type="evidence" value="ECO:0007669"/>
    <property type="project" value="TreeGrafter"/>
</dbReference>
<keyword evidence="9" id="KW-1133">Transmembrane helix</keyword>
<comment type="caution">
    <text evidence="11">The sequence shown here is derived from an EMBL/GenBank/DDBJ whole genome shotgun (WGS) entry which is preliminary data.</text>
</comment>
<dbReference type="CDD" id="cd00082">
    <property type="entry name" value="HisKA"/>
    <property type="match status" value="1"/>
</dbReference>
<evidence type="ECO:0000256" key="8">
    <source>
        <dbReference type="ARBA" id="ARBA00023136"/>
    </source>
</evidence>
<dbReference type="InterPro" id="IPR036890">
    <property type="entry name" value="HATPase_C_sf"/>
</dbReference>
<proteinExistence type="predicted"/>
<dbReference type="Pfam" id="PF00512">
    <property type="entry name" value="HisKA"/>
    <property type="match status" value="1"/>
</dbReference>
<gene>
    <name evidence="11" type="ORF">HMPREF0872_04450</name>
</gene>
<reference evidence="11 12" key="1">
    <citation type="submission" date="2014-07" db="EMBL/GenBank/DDBJ databases">
        <authorList>
            <person name="McCorrison J."/>
            <person name="Sanka R."/>
            <person name="Torralba M."/>
            <person name="Gillis M."/>
            <person name="Haft D.H."/>
            <person name="Methe B."/>
            <person name="Sutton G."/>
            <person name="Nelson K.E."/>
        </authorList>
    </citation>
    <scope>NUCLEOTIDE SEQUENCE [LARGE SCALE GENOMIC DNA]</scope>
    <source>
        <strain evidence="11 12">DNF00314</strain>
    </source>
</reference>
<dbReference type="EC" id="2.7.13.3" evidence="3"/>
<dbReference type="InterPro" id="IPR000014">
    <property type="entry name" value="PAS"/>
</dbReference>
<sequence length="558" mass="62504">MSSKIFKSILLVAFSTLLGTLLIITACMFDYFGTVQKNQLVDELSIAARGTETAGKNFLNQLDSKNYRITWVSKDGTVLFDSETNPANMENHANREEIKEAFENGRGSSSRYSTTLTKETVYEAVRLADGTVLRISASRITVVVLLLGMIEPILIIGIFTVILSAVLGKRMAKRIVAPLNRLNLDKPLENDTYEELSPLLRCIQGQQSEIRRTLACLKQKQDEFNQITSNMRESLILLDNTGAIITINLSAKKLFRVTDTCIGRNIIEVDRHQNIRDFMQKSMENGHAEFRENRNGREYQFDLSRIVSDDAVVGTVILAFDITEQAEAERRRREFTANVSHELKTPLQGVIGYTDLMESGLAKLEDIPRFVGHIRKEASRLVTLIEDIIRLSQLDEGTDMPISEVSLGHVVNEVCETLFDAATSKNISLSWSVVDGTMYGVKRLLYEMVYDLCDNAIKYNRSGGSVKITVFEDDTNVRLEVADTGIGILTEHQERVFERFYRVDKSHSKQSGGTGLGLSIVKHAVAYHHGKIALESEANKGTVITVEFSKNHFADSAK</sequence>
<keyword evidence="7" id="KW-0902">Two-component regulatory system</keyword>
<keyword evidence="8 9" id="KW-0472">Membrane</keyword>
<keyword evidence="6 11" id="KW-0418">Kinase</keyword>
<dbReference type="InterPro" id="IPR050351">
    <property type="entry name" value="BphY/WalK/GraS-like"/>
</dbReference>
<dbReference type="PANTHER" id="PTHR45453:SF1">
    <property type="entry name" value="PHOSPHATE REGULON SENSOR PROTEIN PHOR"/>
    <property type="match status" value="1"/>
</dbReference>